<proteinExistence type="inferred from homology"/>
<dbReference type="GO" id="GO:0097354">
    <property type="term" value="P:prenylation"/>
    <property type="evidence" value="ECO:0007669"/>
    <property type="project" value="UniProtKB-UniRule"/>
</dbReference>
<dbReference type="GO" id="GO:0008270">
    <property type="term" value="F:zinc ion binding"/>
    <property type="evidence" value="ECO:0007669"/>
    <property type="project" value="UniProtKB-UniRule"/>
</dbReference>
<dbReference type="EMBL" id="ML976729">
    <property type="protein sequence ID" value="KAF1967714.1"/>
    <property type="molecule type" value="Genomic_DNA"/>
</dbReference>
<evidence type="ECO:0000256" key="1">
    <source>
        <dbReference type="ARBA" id="ARBA00010497"/>
    </source>
</evidence>
<dbReference type="OrthoDB" id="10261146at2759"/>
<dbReference type="AlphaFoldDB" id="A0A6A5USR4"/>
<dbReference type="InterPro" id="IPR001330">
    <property type="entry name" value="Prenyltrans"/>
</dbReference>
<keyword evidence="8 9" id="KW-0862">Zinc</keyword>
<organism evidence="12 13">
    <name type="scientific">Bimuria novae-zelandiae CBS 107.79</name>
    <dbReference type="NCBI Taxonomy" id="1447943"/>
    <lineage>
        <taxon>Eukaryota</taxon>
        <taxon>Fungi</taxon>
        <taxon>Dikarya</taxon>
        <taxon>Ascomycota</taxon>
        <taxon>Pezizomycotina</taxon>
        <taxon>Dothideomycetes</taxon>
        <taxon>Pleosporomycetidae</taxon>
        <taxon>Pleosporales</taxon>
        <taxon>Massarineae</taxon>
        <taxon>Didymosphaeriaceae</taxon>
        <taxon>Bimuria</taxon>
    </lineage>
</organism>
<feature type="compositionally biased region" description="Low complexity" evidence="10">
    <location>
        <begin position="1"/>
        <end position="16"/>
    </location>
</feature>
<feature type="domain" description="Prenyltransferase alpha-alpha toroid" evidence="11">
    <location>
        <begin position="105"/>
        <end position="463"/>
    </location>
</feature>
<keyword evidence="13" id="KW-1185">Reference proteome</keyword>
<evidence type="ECO:0000256" key="6">
    <source>
        <dbReference type="ARBA" id="ARBA00022723"/>
    </source>
</evidence>
<dbReference type="GO" id="GO:0005965">
    <property type="term" value="C:protein farnesyltransferase complex"/>
    <property type="evidence" value="ECO:0007669"/>
    <property type="project" value="UniProtKB-UniRule"/>
</dbReference>
<evidence type="ECO:0000256" key="10">
    <source>
        <dbReference type="SAM" id="MobiDB-lite"/>
    </source>
</evidence>
<dbReference type="InterPro" id="IPR008930">
    <property type="entry name" value="Terpenoid_cyclase/PrenylTrfase"/>
</dbReference>
<dbReference type="CDD" id="cd02893">
    <property type="entry name" value="FTase"/>
    <property type="match status" value="1"/>
</dbReference>
<evidence type="ECO:0000256" key="2">
    <source>
        <dbReference type="ARBA" id="ARBA00012702"/>
    </source>
</evidence>
<evidence type="ECO:0000313" key="13">
    <source>
        <dbReference type="Proteomes" id="UP000800036"/>
    </source>
</evidence>
<protein>
    <recommendedName>
        <fullName evidence="3 9">Protein farnesyltransferase subunit beta</fullName>
        <shortName evidence="9">FTase-beta</shortName>
        <ecNumber evidence="2 9">2.5.1.58</ecNumber>
    </recommendedName>
</protein>
<comment type="subunit">
    <text evidence="9">Heterodimer of an alpha and a beta subunit.</text>
</comment>
<keyword evidence="4 9" id="KW-0637">Prenyltransferase</keyword>
<sequence>MASSRPEPSQSPSPSSRLEEILDDTTSRIEELSDSEEEEEYEDVETLTKEQLANMAYLESVKIPITDKLETESSKVQNETLEQVLPFLEGNPNNFPLNSFGIPELQKQLHVKFLKKALGDYPSPFEMMDASRPWIVYWSLQGLSALGYDISEFRERVIHTFSLAQYPAGGYGGNFGHLPHLAATYAAVLSIVMVGGKDAYESINRKALWHFLGQLKQTDGGFNMTSGGEEDIRGAYCASVVLSLLNLPLELPEDAPARQQGLTSFVDNLGEWVGKCQAFDGGISAAPGNEAHGAYAFCGLGALTILGPPKETLNKYLDMPALIHWLSARQCAPEGGYNGRTNKLVDGCYSHWVGGCWALVAAAVTSPAAVKTLWNRDALARYILSAAQFARGGLVDKPGKRPDAYHTCYNLAGLSAAQHVYEYDEEKEVGGLCAAYRWTTRGRYEGGVWGEGDVVGEVHPIFVVPFEAAHACREYFEGKSEVVFRSQSLSESPPTV</sequence>
<feature type="compositionally biased region" description="Basic and acidic residues" evidence="10">
    <location>
        <begin position="17"/>
        <end position="31"/>
    </location>
</feature>
<comment type="similarity">
    <text evidence="1 9">Belongs to the protein prenyltransferase subunit beta family.</text>
</comment>
<evidence type="ECO:0000256" key="8">
    <source>
        <dbReference type="ARBA" id="ARBA00022833"/>
    </source>
</evidence>
<gene>
    <name evidence="12" type="ORF">BU23DRAFT_482682</name>
</gene>
<dbReference type="PANTHER" id="PTHR11774">
    <property type="entry name" value="GERANYLGERANYL TRANSFERASE TYPE BETA SUBUNIT"/>
    <property type="match status" value="1"/>
</dbReference>
<feature type="compositionally biased region" description="Acidic residues" evidence="10">
    <location>
        <begin position="32"/>
        <end position="43"/>
    </location>
</feature>
<keyword evidence="6 9" id="KW-0479">Metal-binding</keyword>
<evidence type="ECO:0000256" key="4">
    <source>
        <dbReference type="ARBA" id="ARBA00022602"/>
    </source>
</evidence>
<comment type="catalytic activity">
    <reaction evidence="9">
        <text>L-cysteinyl-[protein] + (2E,6E)-farnesyl diphosphate = S-(2E,6E)-farnesyl-L-cysteinyl-[protein] + diphosphate</text>
        <dbReference type="Rhea" id="RHEA:13345"/>
        <dbReference type="Rhea" id="RHEA-COMP:10131"/>
        <dbReference type="Rhea" id="RHEA-COMP:11535"/>
        <dbReference type="ChEBI" id="CHEBI:29950"/>
        <dbReference type="ChEBI" id="CHEBI:33019"/>
        <dbReference type="ChEBI" id="CHEBI:86019"/>
        <dbReference type="ChEBI" id="CHEBI:175763"/>
    </reaction>
</comment>
<comment type="function">
    <text evidence="9">Catalyzes the transfer of a farnesyl moiety from farnesyl diphosphate to a cysteine at the fourth position from the C-terminus of several proteins. The beta subunit is responsible for peptide-binding.</text>
</comment>
<keyword evidence="5 9" id="KW-0808">Transferase</keyword>
<evidence type="ECO:0000259" key="11">
    <source>
        <dbReference type="Pfam" id="PF00432"/>
    </source>
</evidence>
<comment type="cofactor">
    <cofactor evidence="9">
        <name>Zn(2+)</name>
        <dbReference type="ChEBI" id="CHEBI:29105"/>
    </cofactor>
    <text evidence="9">Binds 1 zinc ion per subunit.</text>
</comment>
<accession>A0A6A5USR4</accession>
<dbReference type="Pfam" id="PF00432">
    <property type="entry name" value="Prenyltrans"/>
    <property type="match status" value="1"/>
</dbReference>
<dbReference type="EC" id="2.5.1.58" evidence="2 9"/>
<dbReference type="PANTHER" id="PTHR11774:SF6">
    <property type="entry name" value="PROTEIN FARNESYLTRANSFERASE SUBUNIT BETA"/>
    <property type="match status" value="1"/>
</dbReference>
<dbReference type="Gene3D" id="1.50.10.20">
    <property type="match status" value="1"/>
</dbReference>
<dbReference type="SUPFAM" id="SSF48239">
    <property type="entry name" value="Terpenoid cyclases/Protein prenyltransferases"/>
    <property type="match status" value="1"/>
</dbReference>
<dbReference type="InterPro" id="IPR045089">
    <property type="entry name" value="PGGT1B-like"/>
</dbReference>
<evidence type="ECO:0000256" key="7">
    <source>
        <dbReference type="ARBA" id="ARBA00022737"/>
    </source>
</evidence>
<evidence type="ECO:0000313" key="12">
    <source>
        <dbReference type="EMBL" id="KAF1967714.1"/>
    </source>
</evidence>
<evidence type="ECO:0000256" key="3">
    <source>
        <dbReference type="ARBA" id="ARBA00015798"/>
    </source>
</evidence>
<dbReference type="InterPro" id="IPR026872">
    <property type="entry name" value="FTB"/>
</dbReference>
<evidence type="ECO:0000256" key="5">
    <source>
        <dbReference type="ARBA" id="ARBA00022679"/>
    </source>
</evidence>
<feature type="region of interest" description="Disordered" evidence="10">
    <location>
        <begin position="1"/>
        <end position="43"/>
    </location>
</feature>
<dbReference type="GO" id="GO:0004660">
    <property type="term" value="F:protein farnesyltransferase activity"/>
    <property type="evidence" value="ECO:0007669"/>
    <property type="project" value="UniProtKB-UniRule"/>
</dbReference>
<evidence type="ECO:0000256" key="9">
    <source>
        <dbReference type="RuleBase" id="RU365056"/>
    </source>
</evidence>
<name>A0A6A5USR4_9PLEO</name>
<dbReference type="FunFam" id="1.50.10.20:FF:000014">
    <property type="entry name" value="Protein farnesyltransferase subunit beta"/>
    <property type="match status" value="1"/>
</dbReference>
<reference evidence="12" key="1">
    <citation type="journal article" date="2020" name="Stud. Mycol.">
        <title>101 Dothideomycetes genomes: a test case for predicting lifestyles and emergence of pathogens.</title>
        <authorList>
            <person name="Haridas S."/>
            <person name="Albert R."/>
            <person name="Binder M."/>
            <person name="Bloem J."/>
            <person name="Labutti K."/>
            <person name="Salamov A."/>
            <person name="Andreopoulos B."/>
            <person name="Baker S."/>
            <person name="Barry K."/>
            <person name="Bills G."/>
            <person name="Bluhm B."/>
            <person name="Cannon C."/>
            <person name="Castanera R."/>
            <person name="Culley D."/>
            <person name="Daum C."/>
            <person name="Ezra D."/>
            <person name="Gonzalez J."/>
            <person name="Henrissat B."/>
            <person name="Kuo A."/>
            <person name="Liang C."/>
            <person name="Lipzen A."/>
            <person name="Lutzoni F."/>
            <person name="Magnuson J."/>
            <person name="Mondo S."/>
            <person name="Nolan M."/>
            <person name="Ohm R."/>
            <person name="Pangilinan J."/>
            <person name="Park H.-J."/>
            <person name="Ramirez L."/>
            <person name="Alfaro M."/>
            <person name="Sun H."/>
            <person name="Tritt A."/>
            <person name="Yoshinaga Y."/>
            <person name="Zwiers L.-H."/>
            <person name="Turgeon B."/>
            <person name="Goodwin S."/>
            <person name="Spatafora J."/>
            <person name="Crous P."/>
            <person name="Grigoriev I."/>
        </authorList>
    </citation>
    <scope>NUCLEOTIDE SEQUENCE</scope>
    <source>
        <strain evidence="12">CBS 107.79</strain>
    </source>
</reference>
<keyword evidence="7" id="KW-0677">Repeat</keyword>
<dbReference type="Proteomes" id="UP000800036">
    <property type="component" value="Unassembled WGS sequence"/>
</dbReference>